<sequence>MKKWFSYLSVTMMLIVFAVGLTGCQKSAVQKDKGLRIVTSFYPIYAMTKAVSGELNDVKMIQSGNGIHSFEPSPNDVAAIYDADVFIFHSHILEAWAGDIKENLKHSKEKVLEASEGMTLDKVKGLEEMEAGEGIDPATLYDPHTWTDPQLAAKEVEHIKDFLVAADPSHKKSYEKNAELFQKKAQKITDDYIKRFASVKQKTFVTQHTAFSYLAKRFGLTQLGIAGISPEQEPQPRQLIEIREFIKDHQVDTIFVESNASQKMAKTVAKSTGAKLKILSPLEADPANNHTYLENIEMNLNTLYNELRNEK</sequence>
<keyword evidence="3" id="KW-0732">Signal</keyword>
<dbReference type="Pfam" id="PF01297">
    <property type="entry name" value="ZnuA"/>
    <property type="match status" value="1"/>
</dbReference>
<dbReference type="GO" id="GO:0046872">
    <property type="term" value="F:metal ion binding"/>
    <property type="evidence" value="ECO:0007669"/>
    <property type="project" value="InterPro"/>
</dbReference>
<organism evidence="5 6">
    <name type="scientific">Streptococcus phocae</name>
    <dbReference type="NCBI Taxonomy" id="119224"/>
    <lineage>
        <taxon>Bacteria</taxon>
        <taxon>Bacillati</taxon>
        <taxon>Bacillota</taxon>
        <taxon>Bacilli</taxon>
        <taxon>Lactobacillales</taxon>
        <taxon>Streptococcaceae</taxon>
        <taxon>Streptococcus</taxon>
    </lineage>
</organism>
<evidence type="ECO:0000256" key="3">
    <source>
        <dbReference type="ARBA" id="ARBA00022729"/>
    </source>
</evidence>
<dbReference type="PRINTS" id="PR00690">
    <property type="entry name" value="ADHESNFAMILY"/>
</dbReference>
<accession>A0A0N8FXA6</accession>
<dbReference type="PATRIC" id="fig|119224.3.peg.75"/>
<dbReference type="InterPro" id="IPR006128">
    <property type="entry name" value="Lipoprotein_PsaA-like"/>
</dbReference>
<gene>
    <name evidence="5" type="ORF">AKK44_02780</name>
</gene>
<dbReference type="PRINTS" id="PR00691">
    <property type="entry name" value="ADHESINB"/>
</dbReference>
<protein>
    <submittedName>
        <fullName evidence="5">Adhesion protein</fullName>
    </submittedName>
</protein>
<dbReference type="Proteomes" id="UP000049578">
    <property type="component" value="Unassembled WGS sequence"/>
</dbReference>
<dbReference type="PROSITE" id="PS51257">
    <property type="entry name" value="PROKAR_LIPOPROTEIN"/>
    <property type="match status" value="1"/>
</dbReference>
<dbReference type="EMBL" id="LHQM01000010">
    <property type="protein sequence ID" value="KPJ22595.1"/>
    <property type="molecule type" value="Genomic_DNA"/>
</dbReference>
<dbReference type="AlphaFoldDB" id="A0A0N8FXA6"/>
<dbReference type="PANTHER" id="PTHR42953">
    <property type="entry name" value="HIGH-AFFINITY ZINC UPTAKE SYSTEM PROTEIN ZNUA-RELATED"/>
    <property type="match status" value="1"/>
</dbReference>
<dbReference type="GO" id="GO:0030001">
    <property type="term" value="P:metal ion transport"/>
    <property type="evidence" value="ECO:0007669"/>
    <property type="project" value="InterPro"/>
</dbReference>
<proteinExistence type="inferred from homology"/>
<dbReference type="PANTHER" id="PTHR42953:SF3">
    <property type="entry name" value="HIGH-AFFINITY ZINC UPTAKE SYSTEM PROTEIN ZNUA"/>
    <property type="match status" value="1"/>
</dbReference>
<keyword evidence="2 4" id="KW-0813">Transport</keyword>
<evidence type="ECO:0000313" key="6">
    <source>
        <dbReference type="Proteomes" id="UP000049578"/>
    </source>
</evidence>
<dbReference type="RefSeq" id="WP_054278422.1">
    <property type="nucleotide sequence ID" value="NZ_LHQM01000010.1"/>
</dbReference>
<dbReference type="STRING" id="119224.AKK44_02780"/>
<dbReference type="InterPro" id="IPR006127">
    <property type="entry name" value="ZnuA-like"/>
</dbReference>
<dbReference type="InterPro" id="IPR050492">
    <property type="entry name" value="Bact_metal-bind_prot9"/>
</dbReference>
<dbReference type="GO" id="GO:0007155">
    <property type="term" value="P:cell adhesion"/>
    <property type="evidence" value="ECO:0007669"/>
    <property type="project" value="InterPro"/>
</dbReference>
<dbReference type="InterPro" id="IPR006129">
    <property type="entry name" value="AdhesinB"/>
</dbReference>
<dbReference type="Gene3D" id="3.40.50.1980">
    <property type="entry name" value="Nitrogenase molybdenum iron protein domain"/>
    <property type="match status" value="2"/>
</dbReference>
<evidence type="ECO:0000256" key="4">
    <source>
        <dbReference type="RuleBase" id="RU003512"/>
    </source>
</evidence>
<evidence type="ECO:0000313" key="5">
    <source>
        <dbReference type="EMBL" id="KPJ22595.1"/>
    </source>
</evidence>
<evidence type="ECO:0000256" key="1">
    <source>
        <dbReference type="ARBA" id="ARBA00011028"/>
    </source>
</evidence>
<name>A0A0N8FXA6_9STRE</name>
<keyword evidence="6" id="KW-1185">Reference proteome</keyword>
<comment type="similarity">
    <text evidence="1 4">Belongs to the bacterial solute-binding protein 9 family.</text>
</comment>
<reference evidence="5 6" key="1">
    <citation type="submission" date="2015-08" db="EMBL/GenBank/DDBJ databases">
        <title>Genome sequence of Streptococcus phocae subsp. phocae ATCC 51973T isolated from liver specimen obtained from seal.</title>
        <authorList>
            <person name="Avendano-Herrera R."/>
        </authorList>
    </citation>
    <scope>NUCLEOTIDE SEQUENCE [LARGE SCALE GENOMIC DNA]</scope>
    <source>
        <strain evidence="5 6">ATCC 51973</strain>
    </source>
</reference>
<dbReference type="SUPFAM" id="SSF53807">
    <property type="entry name" value="Helical backbone' metal receptor"/>
    <property type="match status" value="1"/>
</dbReference>
<evidence type="ECO:0000256" key="2">
    <source>
        <dbReference type="ARBA" id="ARBA00022448"/>
    </source>
</evidence>
<comment type="caution">
    <text evidence="5">The sequence shown here is derived from an EMBL/GenBank/DDBJ whole genome shotgun (WGS) entry which is preliminary data.</text>
</comment>